<gene>
    <name evidence="1" type="ORF">SAMN05216404_102237</name>
</gene>
<protein>
    <submittedName>
        <fullName evidence="1">Surface carbohydrate biosynthesis protein</fullName>
    </submittedName>
</protein>
<proteinExistence type="predicted"/>
<evidence type="ECO:0000313" key="1">
    <source>
        <dbReference type="EMBL" id="SEN05169.1"/>
    </source>
</evidence>
<dbReference type="Gene3D" id="3.40.50.12580">
    <property type="match status" value="1"/>
</dbReference>
<reference evidence="1 2" key="1">
    <citation type="submission" date="2016-10" db="EMBL/GenBank/DDBJ databases">
        <authorList>
            <person name="de Groot N.N."/>
        </authorList>
    </citation>
    <scope>NUCLEOTIDE SEQUENCE [LARGE SCALE GENOMIC DNA]</scope>
    <source>
        <strain evidence="1 2">Nl18</strain>
    </source>
</reference>
<dbReference type="NCBIfam" id="TIGR04396">
    <property type="entry name" value="surf_polysacc"/>
    <property type="match status" value="1"/>
</dbReference>
<dbReference type="RefSeq" id="WP_074744299.1">
    <property type="nucleotide sequence ID" value="NZ_FOCT01000002.1"/>
</dbReference>
<dbReference type="Proteomes" id="UP000183898">
    <property type="component" value="Unassembled WGS sequence"/>
</dbReference>
<dbReference type="AlphaFoldDB" id="A0A1H8DD31"/>
<evidence type="ECO:0000313" key="2">
    <source>
        <dbReference type="Proteomes" id="UP000183898"/>
    </source>
</evidence>
<dbReference type="SUPFAM" id="SSF53756">
    <property type="entry name" value="UDP-Glycosyltransferase/glycogen phosphorylase"/>
    <property type="match status" value="1"/>
</dbReference>
<dbReference type="InterPro" id="IPR030906">
    <property type="entry name" value="Surf_polysacc"/>
</dbReference>
<name>A0A1H8DD31_9PROT</name>
<sequence>MGNSVSTLIIPVESQVRELDAKILLSCIAAERGFPVIMGSRAYAHFELASIPRGVYLAKSMRSLSNTMFRIVRQLGHEIVAWEEEALVHPPADTYFTLRLSPATIKNVSHIFAWGQENVDLLRQYPALPANMPIHITGNPRGDILRSEMRPYFETEVQRLRNLHGNFILINTNFSDVNPFIGSIGLFQPEKKQGEKARRGQSGIGMSRAFAEGLWDHKQAILRDFTKLIPALERAFPDFNIVIRPHPSENHEIYHDIAAQCERVAVTSEGNVIPWLLAAKTMVHNGCTTGLEAYVLGVPAISYLATFNEYYDYDFQGLPTRLSHQCFNFEELRDTLSRILGGELGAAAGEEREALIKYYLAAQDGRLACERIVDILEESGYRQSQPPPKPLGTYVQGWALATLKAMATKLNMHRPGPNRLAYHDHRFPQISVTEIEQKIARFGKLLNRFGTIRVEQHSKHLFWIRRLNTQ</sequence>
<organism evidence="1 2">
    <name type="scientific">Nitrosospira multiformis</name>
    <dbReference type="NCBI Taxonomy" id="1231"/>
    <lineage>
        <taxon>Bacteria</taxon>
        <taxon>Pseudomonadati</taxon>
        <taxon>Pseudomonadota</taxon>
        <taxon>Betaproteobacteria</taxon>
        <taxon>Nitrosomonadales</taxon>
        <taxon>Nitrosomonadaceae</taxon>
        <taxon>Nitrosospira</taxon>
    </lineage>
</organism>
<accession>A0A1H8DD31</accession>
<dbReference type="EMBL" id="FOCT01000002">
    <property type="protein sequence ID" value="SEN05169.1"/>
    <property type="molecule type" value="Genomic_DNA"/>
</dbReference>
<dbReference type="InterPro" id="IPR043148">
    <property type="entry name" value="TagF_C"/>
</dbReference>